<name>A0A5C6D4L3_9BACT</name>
<dbReference type="Proteomes" id="UP000319143">
    <property type="component" value="Unassembled WGS sequence"/>
</dbReference>
<feature type="chain" id="PRO_5022796812" evidence="1">
    <location>
        <begin position="27"/>
        <end position="296"/>
    </location>
</feature>
<dbReference type="Pfam" id="PF12974">
    <property type="entry name" value="Phosphonate-bd"/>
    <property type="match status" value="1"/>
</dbReference>
<keyword evidence="3" id="KW-1185">Reference proteome</keyword>
<feature type="signal peptide" evidence="1">
    <location>
        <begin position="1"/>
        <end position="26"/>
    </location>
</feature>
<gene>
    <name evidence="2" type="ORF">Poly41_65580</name>
</gene>
<evidence type="ECO:0000313" key="3">
    <source>
        <dbReference type="Proteomes" id="UP000319143"/>
    </source>
</evidence>
<accession>A0A5C6D4L3</accession>
<keyword evidence="1" id="KW-0732">Signal</keyword>
<evidence type="ECO:0000313" key="2">
    <source>
        <dbReference type="EMBL" id="TWU30864.1"/>
    </source>
</evidence>
<dbReference type="OrthoDB" id="264530at2"/>
<organism evidence="2 3">
    <name type="scientific">Novipirellula artificiosorum</name>
    <dbReference type="NCBI Taxonomy" id="2528016"/>
    <lineage>
        <taxon>Bacteria</taxon>
        <taxon>Pseudomonadati</taxon>
        <taxon>Planctomycetota</taxon>
        <taxon>Planctomycetia</taxon>
        <taxon>Pirellulales</taxon>
        <taxon>Pirellulaceae</taxon>
        <taxon>Novipirellula</taxon>
    </lineage>
</organism>
<dbReference type="EMBL" id="SJPV01000020">
    <property type="protein sequence ID" value="TWU30864.1"/>
    <property type="molecule type" value="Genomic_DNA"/>
</dbReference>
<proteinExistence type="predicted"/>
<dbReference type="Gene3D" id="3.40.190.10">
    <property type="entry name" value="Periplasmic binding protein-like II"/>
    <property type="match status" value="2"/>
</dbReference>
<dbReference type="SUPFAM" id="SSF53850">
    <property type="entry name" value="Periplasmic binding protein-like II"/>
    <property type="match status" value="1"/>
</dbReference>
<comment type="caution">
    <text evidence="2">The sequence shown here is derived from an EMBL/GenBank/DDBJ whole genome shotgun (WGS) entry which is preliminary data.</text>
</comment>
<sequence length="296" mass="30990" precursor="true">MHRRLAVYCYWLALAGSSVGAFGSLAAQEAPLQTLSLIVMDPLAAPLSCPCVEGYAQRKYEVLADRLQDAMGCPVQLSFGESLRMALKKSDGKADLIIGKDSVVRADAAANGRTVTPIGALSDKQGSTTQHGLIVVNHADPAQSVNDLHGYSIVFGPAEADEKHAAVFSLLSKVGVSVPENPTISSACSDGACQVIDSGPQSKSAAVISSYAAPLLEGCGTVKKGDLRVVAKTDPVPFIAAFTTDSVSPDQRALLQNVLFDLVNDSEAMEALESLAGFLPMAEEASVEAAKRKKKE</sequence>
<dbReference type="AlphaFoldDB" id="A0A5C6D4L3"/>
<dbReference type="RefSeq" id="WP_146531240.1">
    <property type="nucleotide sequence ID" value="NZ_SJPV01000020.1"/>
</dbReference>
<reference evidence="2 3" key="1">
    <citation type="submission" date="2019-02" db="EMBL/GenBank/DDBJ databases">
        <title>Deep-cultivation of Planctomycetes and their phenomic and genomic characterization uncovers novel biology.</title>
        <authorList>
            <person name="Wiegand S."/>
            <person name="Jogler M."/>
            <person name="Boedeker C."/>
            <person name="Pinto D."/>
            <person name="Vollmers J."/>
            <person name="Rivas-Marin E."/>
            <person name="Kohn T."/>
            <person name="Peeters S.H."/>
            <person name="Heuer A."/>
            <person name="Rast P."/>
            <person name="Oberbeckmann S."/>
            <person name="Bunk B."/>
            <person name="Jeske O."/>
            <person name="Meyerdierks A."/>
            <person name="Storesund J.E."/>
            <person name="Kallscheuer N."/>
            <person name="Luecker S."/>
            <person name="Lage O.M."/>
            <person name="Pohl T."/>
            <person name="Merkel B.J."/>
            <person name="Hornburger P."/>
            <person name="Mueller R.-W."/>
            <person name="Bruemmer F."/>
            <person name="Labrenz M."/>
            <person name="Spormann A.M."/>
            <person name="Op Den Camp H."/>
            <person name="Overmann J."/>
            <person name="Amann R."/>
            <person name="Jetten M.S.M."/>
            <person name="Mascher T."/>
            <person name="Medema M.H."/>
            <person name="Devos D.P."/>
            <person name="Kaster A.-K."/>
            <person name="Ovreas L."/>
            <person name="Rohde M."/>
            <person name="Galperin M.Y."/>
            <person name="Jogler C."/>
        </authorList>
    </citation>
    <scope>NUCLEOTIDE SEQUENCE [LARGE SCALE GENOMIC DNA]</scope>
    <source>
        <strain evidence="2 3">Poly41</strain>
    </source>
</reference>
<evidence type="ECO:0000256" key="1">
    <source>
        <dbReference type="SAM" id="SignalP"/>
    </source>
</evidence>
<protein>
    <submittedName>
        <fullName evidence="2">ABC transporter, phosphonate, periplasmic substrate-binding protein</fullName>
    </submittedName>
</protein>